<feature type="domain" description="Major facilitator superfamily (MFS) profile" evidence="13">
    <location>
        <begin position="425"/>
        <end position="856"/>
    </location>
</feature>
<keyword evidence="15" id="KW-1185">Reference proteome</keyword>
<feature type="region of interest" description="Disordered" evidence="11">
    <location>
        <begin position="336"/>
        <end position="414"/>
    </location>
</feature>
<dbReference type="PROSITE" id="PS50850">
    <property type="entry name" value="MFS"/>
    <property type="match status" value="1"/>
</dbReference>
<sequence length="1159" mass="128818">MATVQRASNKLSISSNRSSDGLYKHRQSMLFRELEILLELTPSTFSSPLLALPREIRAQIFNYVLPDTKNRPELHTCLWGAEMSNGEPWRHDIFGYGSSVAKASRLRPELLLINKQIRDELLYNYFRRSKITLHAELRNTRTNNDYFEFSQHILQLPMLKHVTHIRFYIEWNYTTLKNGGRDRMMRDQARMTSNLLAAMDKIALSLQCIETIELSVLFFWKFRSGKMYSLSMQDLFDLEDVFKRCAELRWLSLLGENDLPGKKKITTSTYLSPTSAAATSSAGVGYKMSTEKKGTEQSGGMEICLRTDDMPQSEPPKLYRHPTRSEIIDQAAAEGHDADIPGNLGSIHQVPSHTSGRRHSLDEKKHEYTTGEQDVEKGNRPASIYSADEPDAEEEPERDPNIVDFDGPDDPENPLNWKASRKWGMVALISGITFLTPLASSQFAPGVPEVMRDFNSTSDLLEGFIVSVYVLGFAFGPLIIAPLSEMYGRLPLYHSCNLLFIVFTIAAAVATNMAQFVTFRFFMGCFGGAPMVLGGGTIADLIPREQRGTAMAVWMMGPTIGPCVGPIIGGFLTVAKGWRWNFWFVAIVGGAFFITSLILMRETSGIIILQRKVKRLKAETGNSKLCSKLDGGLTPSRLFKFSIIRPAKMLFRSTICFAISLYIAITYAYLYILFTTFTAVFKGQYGWHGGITGLSFLGLGIGSLIGQFTYIHYGNKVVHKHMARGDFRPEHRLYMMCIGGLFIPCGLFIYGWSVQYQTHFMVPIVATGIIGFGLLMTFMPATTYLVDVFTIHAASAMAASTVLRSLAAAFIPLSSQTMYAQMGYGWGNSPQEVLIKIKAAAINPVDIQLWGNPVIGWLAGKKEKGIGRDYSGDIVAVGEEAKSGKWEVGDEVFGLCNRPMAEGTFTQYLCVNPTSEPIAKKPSTLSHHEAAAIPLVVLTAFACLDWLPSPSSSPSPSQRRVIISGASGGVGMWCVQLAKKLYSCHVIGICSGPNADFVRKLGADEVIDYRTQDVPNSLLSKRPAGTKYDLYIDCVGGTEMFEHWKQLLHPSGAYITIVGDKTSRTAMGGPLTYFTYPSQVIRHIQGYLFGPRYANVILYQKSELLEQVRELAEKSDVQVVVQDVVKGILTEGTHVEAWEKTKSYMVEGRVKGKIVIDIA</sequence>
<evidence type="ECO:0000259" key="13">
    <source>
        <dbReference type="PROSITE" id="PS50850"/>
    </source>
</evidence>
<dbReference type="Gene3D" id="1.20.1250.20">
    <property type="entry name" value="MFS general substrate transporter like domains"/>
    <property type="match status" value="1"/>
</dbReference>
<keyword evidence="9" id="KW-0496">Mitochondrion</keyword>
<dbReference type="Proteomes" id="UP000596902">
    <property type="component" value="Unassembled WGS sequence"/>
</dbReference>
<keyword evidence="5 12" id="KW-0812">Transmembrane</keyword>
<dbReference type="Pfam" id="PF13602">
    <property type="entry name" value="ADH_zinc_N_2"/>
    <property type="match status" value="1"/>
</dbReference>
<dbReference type="SUPFAM" id="SSF103473">
    <property type="entry name" value="MFS general substrate transporter"/>
    <property type="match status" value="1"/>
</dbReference>
<feature type="transmembrane region" description="Helical" evidence="12">
    <location>
        <begin position="423"/>
        <end position="444"/>
    </location>
</feature>
<comment type="similarity">
    <text evidence="4">Belongs to the zinc-containing alcohol dehydrogenase family. Quinone oxidoreductase subfamily.</text>
</comment>
<keyword evidence="6" id="KW-0809">Transit peptide</keyword>
<dbReference type="GO" id="GO:0005739">
    <property type="term" value="C:mitochondrion"/>
    <property type="evidence" value="ECO:0007669"/>
    <property type="project" value="UniProtKB-SubCell"/>
</dbReference>
<evidence type="ECO:0000256" key="5">
    <source>
        <dbReference type="ARBA" id="ARBA00022692"/>
    </source>
</evidence>
<dbReference type="PANTHER" id="PTHR23502:SF68">
    <property type="entry name" value="MULTIDRUG TRANSPORTER, PUTATIVE (AFU_ORTHOLOGUE AFUA_3G01120)-RELATED"/>
    <property type="match status" value="1"/>
</dbReference>
<comment type="subcellular location">
    <subcellularLocation>
        <location evidence="1">Membrane</location>
        <topology evidence="1">Multi-pass membrane protein</topology>
    </subcellularLocation>
    <subcellularLocation>
        <location evidence="2">Mitochondrion</location>
    </subcellularLocation>
</comment>
<protein>
    <submittedName>
        <fullName evidence="14">Mfs general substrate transporter</fullName>
    </submittedName>
</protein>
<comment type="similarity">
    <text evidence="3">Belongs to the major facilitator superfamily.</text>
</comment>
<accession>A0A8H7BCN5</accession>
<feature type="transmembrane region" description="Helical" evidence="12">
    <location>
        <begin position="580"/>
        <end position="600"/>
    </location>
</feature>
<evidence type="ECO:0000256" key="8">
    <source>
        <dbReference type="ARBA" id="ARBA00023002"/>
    </source>
</evidence>
<dbReference type="InterPro" id="IPR036291">
    <property type="entry name" value="NAD(P)-bd_dom_sf"/>
</dbReference>
<dbReference type="GeneID" id="62199061"/>
<evidence type="ECO:0000256" key="10">
    <source>
        <dbReference type="ARBA" id="ARBA00023136"/>
    </source>
</evidence>
<reference evidence="14" key="1">
    <citation type="submission" date="2020-01" db="EMBL/GenBank/DDBJ databases">
        <authorList>
            <person name="Feng Z.H.Z."/>
        </authorList>
    </citation>
    <scope>NUCLEOTIDE SEQUENCE</scope>
    <source>
        <strain evidence="14">CBS107.38</strain>
    </source>
</reference>
<dbReference type="Pfam" id="PF07690">
    <property type="entry name" value="MFS_1"/>
    <property type="match status" value="1"/>
</dbReference>
<evidence type="ECO:0000256" key="9">
    <source>
        <dbReference type="ARBA" id="ARBA00023128"/>
    </source>
</evidence>
<dbReference type="CDD" id="cd08267">
    <property type="entry name" value="MDR1"/>
    <property type="match status" value="1"/>
</dbReference>
<comment type="caution">
    <text evidence="14">The sequence shown here is derived from an EMBL/GenBank/DDBJ whole genome shotgun (WGS) entry which is preliminary data.</text>
</comment>
<feature type="transmembrane region" description="Helical" evidence="12">
    <location>
        <begin position="496"/>
        <end position="515"/>
    </location>
</feature>
<proteinExistence type="inferred from homology"/>
<dbReference type="InterPro" id="IPR011701">
    <property type="entry name" value="MFS"/>
</dbReference>
<feature type="transmembrane region" description="Helical" evidence="12">
    <location>
        <begin position="733"/>
        <end position="754"/>
    </location>
</feature>
<name>A0A8H7BCN5_9PLEO</name>
<gene>
    <name evidence="14" type="ORF">GT037_000836</name>
</gene>
<dbReference type="GO" id="GO:0022857">
    <property type="term" value="F:transmembrane transporter activity"/>
    <property type="evidence" value="ECO:0007669"/>
    <property type="project" value="InterPro"/>
</dbReference>
<feature type="transmembrane region" description="Helical" evidence="12">
    <location>
        <begin position="760"/>
        <end position="779"/>
    </location>
</feature>
<feature type="transmembrane region" description="Helical" evidence="12">
    <location>
        <begin position="554"/>
        <end position="574"/>
    </location>
</feature>
<keyword evidence="7 12" id="KW-1133">Transmembrane helix</keyword>
<dbReference type="FunFam" id="3.40.50.720:FF:000147">
    <property type="entry name" value="Reticulon-4-interacting protein 1 homolog, mitochondrial"/>
    <property type="match status" value="1"/>
</dbReference>
<dbReference type="SUPFAM" id="SSF50129">
    <property type="entry name" value="GroES-like"/>
    <property type="match status" value="1"/>
</dbReference>
<keyword evidence="10 12" id="KW-0472">Membrane</keyword>
<evidence type="ECO:0000256" key="6">
    <source>
        <dbReference type="ARBA" id="ARBA00022946"/>
    </source>
</evidence>
<evidence type="ECO:0000256" key="11">
    <source>
        <dbReference type="SAM" id="MobiDB-lite"/>
    </source>
</evidence>
<feature type="transmembrane region" description="Helical" evidence="12">
    <location>
        <begin position="694"/>
        <end position="713"/>
    </location>
</feature>
<feature type="transmembrane region" description="Helical" evidence="12">
    <location>
        <begin position="521"/>
        <end position="542"/>
    </location>
</feature>
<dbReference type="SUPFAM" id="SSF51735">
    <property type="entry name" value="NAD(P)-binding Rossmann-fold domains"/>
    <property type="match status" value="1"/>
</dbReference>
<feature type="transmembrane region" description="Helical" evidence="12">
    <location>
        <begin position="650"/>
        <end position="674"/>
    </location>
</feature>
<dbReference type="Gene3D" id="3.90.180.10">
    <property type="entry name" value="Medium-chain alcohol dehydrogenases, catalytic domain"/>
    <property type="match status" value="1"/>
</dbReference>
<reference evidence="14" key="2">
    <citation type="submission" date="2020-08" db="EMBL/GenBank/DDBJ databases">
        <title>Draft Genome Sequence of Cumin Blight Pathogen Alternaria burnsii.</title>
        <authorList>
            <person name="Feng Z."/>
        </authorList>
    </citation>
    <scope>NUCLEOTIDE SEQUENCE</scope>
    <source>
        <strain evidence="14">CBS107.38</strain>
    </source>
</reference>
<evidence type="ECO:0000256" key="3">
    <source>
        <dbReference type="ARBA" id="ARBA00008335"/>
    </source>
</evidence>
<feature type="compositionally biased region" description="Basic and acidic residues" evidence="11">
    <location>
        <begin position="359"/>
        <end position="379"/>
    </location>
</feature>
<evidence type="ECO:0000256" key="1">
    <source>
        <dbReference type="ARBA" id="ARBA00004141"/>
    </source>
</evidence>
<evidence type="ECO:0000256" key="4">
    <source>
        <dbReference type="ARBA" id="ARBA00010371"/>
    </source>
</evidence>
<dbReference type="Pfam" id="PF08240">
    <property type="entry name" value="ADH_N"/>
    <property type="match status" value="1"/>
</dbReference>
<dbReference type="SMART" id="SM00829">
    <property type="entry name" value="PKS_ER"/>
    <property type="match status" value="1"/>
</dbReference>
<dbReference type="InterPro" id="IPR036259">
    <property type="entry name" value="MFS_trans_sf"/>
</dbReference>
<feature type="transmembrane region" description="Helical" evidence="12">
    <location>
        <begin position="791"/>
        <end position="813"/>
    </location>
</feature>
<dbReference type="EMBL" id="JAAABM010000001">
    <property type="protein sequence ID" value="KAF7681860.1"/>
    <property type="molecule type" value="Genomic_DNA"/>
</dbReference>
<dbReference type="InterPro" id="IPR020843">
    <property type="entry name" value="ER"/>
</dbReference>
<evidence type="ECO:0000313" key="15">
    <source>
        <dbReference type="Proteomes" id="UP000596902"/>
    </source>
</evidence>
<dbReference type="GO" id="GO:0016020">
    <property type="term" value="C:membrane"/>
    <property type="evidence" value="ECO:0007669"/>
    <property type="project" value="UniProtKB-SubCell"/>
</dbReference>
<evidence type="ECO:0000256" key="12">
    <source>
        <dbReference type="SAM" id="Phobius"/>
    </source>
</evidence>
<dbReference type="InterPro" id="IPR011032">
    <property type="entry name" value="GroES-like_sf"/>
</dbReference>
<dbReference type="AlphaFoldDB" id="A0A8H7BCN5"/>
<organism evidence="14 15">
    <name type="scientific">Alternaria burnsii</name>
    <dbReference type="NCBI Taxonomy" id="1187904"/>
    <lineage>
        <taxon>Eukaryota</taxon>
        <taxon>Fungi</taxon>
        <taxon>Dikarya</taxon>
        <taxon>Ascomycota</taxon>
        <taxon>Pezizomycotina</taxon>
        <taxon>Dothideomycetes</taxon>
        <taxon>Pleosporomycetidae</taxon>
        <taxon>Pleosporales</taxon>
        <taxon>Pleosporineae</taxon>
        <taxon>Pleosporaceae</taxon>
        <taxon>Alternaria</taxon>
        <taxon>Alternaria sect. Alternaria</taxon>
    </lineage>
</organism>
<dbReference type="Gene3D" id="3.40.50.720">
    <property type="entry name" value="NAD(P)-binding Rossmann-like Domain"/>
    <property type="match status" value="1"/>
</dbReference>
<dbReference type="InterPro" id="IPR013154">
    <property type="entry name" value="ADH-like_N"/>
</dbReference>
<dbReference type="RefSeq" id="XP_038791739.1">
    <property type="nucleotide sequence ID" value="XM_038925883.1"/>
</dbReference>
<keyword evidence="8" id="KW-0560">Oxidoreductase</keyword>
<dbReference type="GO" id="GO:0016491">
    <property type="term" value="F:oxidoreductase activity"/>
    <property type="evidence" value="ECO:0007669"/>
    <property type="project" value="UniProtKB-KW"/>
</dbReference>
<dbReference type="PANTHER" id="PTHR23502">
    <property type="entry name" value="MAJOR FACILITATOR SUPERFAMILY"/>
    <property type="match status" value="1"/>
</dbReference>
<evidence type="ECO:0000256" key="7">
    <source>
        <dbReference type="ARBA" id="ARBA00022989"/>
    </source>
</evidence>
<dbReference type="FunFam" id="1.20.1250.20:FF:000011">
    <property type="entry name" value="MFS multidrug transporter, putative"/>
    <property type="match status" value="1"/>
</dbReference>
<dbReference type="InterPro" id="IPR020846">
    <property type="entry name" value="MFS_dom"/>
</dbReference>
<feature type="compositionally biased region" description="Acidic residues" evidence="11">
    <location>
        <begin position="388"/>
        <end position="397"/>
    </location>
</feature>
<dbReference type="CDD" id="cd17323">
    <property type="entry name" value="MFS_Tpo1_MDR_like"/>
    <property type="match status" value="1"/>
</dbReference>
<evidence type="ECO:0000256" key="2">
    <source>
        <dbReference type="ARBA" id="ARBA00004173"/>
    </source>
</evidence>
<evidence type="ECO:0000313" key="14">
    <source>
        <dbReference type="EMBL" id="KAF7681860.1"/>
    </source>
</evidence>
<feature type="transmembrane region" description="Helical" evidence="12">
    <location>
        <begin position="464"/>
        <end position="484"/>
    </location>
</feature>